<reference evidence="2" key="1">
    <citation type="submission" date="2022-09" db="EMBL/GenBank/DDBJ databases">
        <title>The complete genome of Acidovorax sp. 5MLIR.</title>
        <authorList>
            <person name="Liu L."/>
            <person name="Yue J."/>
            <person name="Yang F."/>
            <person name="Yuan J."/>
            <person name="Li L."/>
        </authorList>
    </citation>
    <scope>NUCLEOTIDE SEQUENCE</scope>
    <source>
        <strain evidence="2">5MLIR</strain>
    </source>
</reference>
<name>A0ABY6GB13_9BURK</name>
<gene>
    <name evidence="2" type="ORF">M9799_03260</name>
</gene>
<dbReference type="EMBL" id="CP106881">
    <property type="protein sequence ID" value="UYG52272.1"/>
    <property type="molecule type" value="Genomic_DNA"/>
</dbReference>
<organism evidence="2 3">
    <name type="scientific">Comamonas endophytica</name>
    <dbReference type="NCBI Taxonomy" id="2949090"/>
    <lineage>
        <taxon>Bacteria</taxon>
        <taxon>Pseudomonadati</taxon>
        <taxon>Pseudomonadota</taxon>
        <taxon>Betaproteobacteria</taxon>
        <taxon>Burkholderiales</taxon>
        <taxon>Comamonadaceae</taxon>
        <taxon>Comamonas</taxon>
    </lineage>
</organism>
<feature type="compositionally biased region" description="Polar residues" evidence="1">
    <location>
        <begin position="29"/>
        <end position="42"/>
    </location>
</feature>
<feature type="region of interest" description="Disordered" evidence="1">
    <location>
        <begin position="22"/>
        <end position="43"/>
    </location>
</feature>
<sequence>MPAPWIADDFFLRRTQRQLRPVGAGRSQAAATSDAANESPKIQANHEAAQDEFWHDHYHLESYYVSGRGYDQYRPAYELGWRAALQYPGDFASVVPVLEAQWQRDRGTSLLDWRQVSGAVKAAWERMRHAGPTVGLSHLQLLAMLQALQRLNLQTAKCLRLAVEQAPAGLLQQMLQRHIQAFEAASAELQHEFALPAHDRHGRRLSATLQRGWESVKALMGQPTMPRLMDASEDAERMLLVAYRGALRESLPEATRTVLQRQAMAVQRGIEALHWLRSCLPL</sequence>
<accession>A0ABY6GB13</accession>
<evidence type="ECO:0000313" key="2">
    <source>
        <dbReference type="EMBL" id="UYG52272.1"/>
    </source>
</evidence>
<evidence type="ECO:0000256" key="1">
    <source>
        <dbReference type="SAM" id="MobiDB-lite"/>
    </source>
</evidence>
<dbReference type="Gene3D" id="1.20.1260.10">
    <property type="match status" value="1"/>
</dbReference>
<protein>
    <submittedName>
        <fullName evidence="2">PA2169 family four-helix-bundle protein</fullName>
    </submittedName>
</protein>
<dbReference type="InterPro" id="IPR012347">
    <property type="entry name" value="Ferritin-like"/>
</dbReference>
<keyword evidence="3" id="KW-1185">Reference proteome</keyword>
<evidence type="ECO:0000313" key="3">
    <source>
        <dbReference type="Proteomes" id="UP001162800"/>
    </source>
</evidence>
<proteinExistence type="predicted"/>
<dbReference type="Proteomes" id="UP001162800">
    <property type="component" value="Chromosome"/>
</dbReference>
<dbReference type="RefSeq" id="WP_231044187.1">
    <property type="nucleotide sequence ID" value="NZ_CP106881.1"/>
</dbReference>